<evidence type="ECO:0000313" key="2">
    <source>
        <dbReference type="Proteomes" id="UP000681720"/>
    </source>
</evidence>
<dbReference type="EMBL" id="CAJOBJ010044848">
    <property type="protein sequence ID" value="CAF4344836.1"/>
    <property type="molecule type" value="Genomic_DNA"/>
</dbReference>
<proteinExistence type="predicted"/>
<organism evidence="1 2">
    <name type="scientific">Rotaria magnacalcarata</name>
    <dbReference type="NCBI Taxonomy" id="392030"/>
    <lineage>
        <taxon>Eukaryota</taxon>
        <taxon>Metazoa</taxon>
        <taxon>Spiralia</taxon>
        <taxon>Gnathifera</taxon>
        <taxon>Rotifera</taxon>
        <taxon>Eurotatoria</taxon>
        <taxon>Bdelloidea</taxon>
        <taxon>Philodinida</taxon>
        <taxon>Philodinidae</taxon>
        <taxon>Rotaria</taxon>
    </lineage>
</organism>
<comment type="caution">
    <text evidence="1">The sequence shown here is derived from an EMBL/GenBank/DDBJ whole genome shotgun (WGS) entry which is preliminary data.</text>
</comment>
<accession>A0A8S2UHJ9</accession>
<dbReference type="AlphaFoldDB" id="A0A8S2UHJ9"/>
<dbReference type="Proteomes" id="UP000681720">
    <property type="component" value="Unassembled WGS sequence"/>
</dbReference>
<evidence type="ECO:0000313" key="1">
    <source>
        <dbReference type="EMBL" id="CAF4344836.1"/>
    </source>
</evidence>
<gene>
    <name evidence="1" type="ORF">GIL414_LOCUS27710</name>
</gene>
<reference evidence="1" key="1">
    <citation type="submission" date="2021-02" db="EMBL/GenBank/DDBJ databases">
        <authorList>
            <person name="Nowell W R."/>
        </authorList>
    </citation>
    <scope>NUCLEOTIDE SEQUENCE</scope>
</reference>
<name>A0A8S2UHJ9_9BILA</name>
<protein>
    <submittedName>
        <fullName evidence="1">Uncharacterized protein</fullName>
    </submittedName>
</protein>
<sequence length="136" mass="15306">MNFYSNIKQNIVNISSVLVFDVFTRSQTITTPKHIFISSATNTKDSTTCLVAPETHLSTSPSIAKTTSCVDVRQALTEYFLQNPLFTANTDKMKSIKNDSLDTNSSTLALANTHFLLHDNYKLISFHYHKKLTELD</sequence>